<reference evidence="2 3" key="1">
    <citation type="submission" date="2017-05" db="EMBL/GenBank/DDBJ databases">
        <title>Vagococcus spp. assemblies.</title>
        <authorList>
            <person name="Gulvik C.A."/>
        </authorList>
    </citation>
    <scope>NUCLEOTIDE SEQUENCE [LARGE SCALE GENOMIC DNA]</scope>
    <source>
        <strain evidence="2 3">CCUG 51432</strain>
    </source>
</reference>
<gene>
    <name evidence="2" type="ORF">CBF29_04900</name>
</gene>
<dbReference type="EMBL" id="NGKA01000006">
    <property type="protein sequence ID" value="RSU13011.1"/>
    <property type="molecule type" value="Genomic_DNA"/>
</dbReference>
<evidence type="ECO:0000313" key="2">
    <source>
        <dbReference type="EMBL" id="RSU13011.1"/>
    </source>
</evidence>
<comment type="similarity">
    <text evidence="1">Belongs to the UPF0637 family.</text>
</comment>
<dbReference type="RefSeq" id="WP_126807987.1">
    <property type="nucleotide sequence ID" value="NZ_NGKA01000006.1"/>
</dbReference>
<name>A0A430AY61_9ENTE</name>
<comment type="caution">
    <text evidence="2">The sequence shown here is derived from an EMBL/GenBank/DDBJ whole genome shotgun (WGS) entry which is preliminary data.</text>
</comment>
<dbReference type="PIRSF" id="PIRSF021332">
    <property type="entry name" value="DUF1054"/>
    <property type="match status" value="1"/>
</dbReference>
<dbReference type="InterPro" id="IPR009403">
    <property type="entry name" value="UPF0637"/>
</dbReference>
<accession>A0A430AY61</accession>
<keyword evidence="3" id="KW-1185">Reference proteome</keyword>
<dbReference type="OrthoDB" id="9812818at2"/>
<dbReference type="SUPFAM" id="SSF142913">
    <property type="entry name" value="YktB/PF0168-like"/>
    <property type="match status" value="1"/>
</dbReference>
<protein>
    <recommendedName>
        <fullName evidence="1">UPF0637 protein CBF29_04900</fullName>
    </recommendedName>
</protein>
<dbReference type="Gene3D" id="3.30.930.20">
    <property type="entry name" value="Protein of unknown function DUF1054"/>
    <property type="match status" value="1"/>
</dbReference>
<sequence length="203" mass="24262">MFSEKSFDVFEIPGLEERMAAIRAEIQPKFQELDDYFIEELEPLLGEKLMLHIAQHRRRTTHAPESTWSAMGGNKRGYKKFPHFQLTINNQYIGMWLSFIDNPEFEKEMAQFFLENQDSFKNLSEDFVVSLDHTKETIERLEKVDLEKALIRWRDVKKGEFMIGRIIKKEDKILKDHEASRKYMLETYQQLVPFYQAAFLVRE</sequence>
<dbReference type="HAMAP" id="MF_01851">
    <property type="entry name" value="UPF0637"/>
    <property type="match status" value="1"/>
</dbReference>
<evidence type="ECO:0000313" key="3">
    <source>
        <dbReference type="Proteomes" id="UP000287605"/>
    </source>
</evidence>
<organism evidence="2 3">
    <name type="scientific">Vagococcus elongatus</name>
    <dbReference type="NCBI Taxonomy" id="180344"/>
    <lineage>
        <taxon>Bacteria</taxon>
        <taxon>Bacillati</taxon>
        <taxon>Bacillota</taxon>
        <taxon>Bacilli</taxon>
        <taxon>Lactobacillales</taxon>
        <taxon>Enterococcaceae</taxon>
        <taxon>Vagococcus</taxon>
    </lineage>
</organism>
<dbReference type="AlphaFoldDB" id="A0A430AY61"/>
<dbReference type="Pfam" id="PF06335">
    <property type="entry name" value="DUF1054"/>
    <property type="match status" value="1"/>
</dbReference>
<dbReference type="InterPro" id="IPR053707">
    <property type="entry name" value="UPF0637_domain_sf"/>
</dbReference>
<dbReference type="Proteomes" id="UP000287605">
    <property type="component" value="Unassembled WGS sequence"/>
</dbReference>
<evidence type="ECO:0000256" key="1">
    <source>
        <dbReference type="HAMAP-Rule" id="MF_01851"/>
    </source>
</evidence>
<proteinExistence type="inferred from homology"/>